<dbReference type="PROSITE" id="PS50002">
    <property type="entry name" value="SH3"/>
    <property type="match status" value="1"/>
</dbReference>
<dbReference type="SUPFAM" id="SSF48726">
    <property type="entry name" value="Immunoglobulin"/>
    <property type="match status" value="3"/>
</dbReference>
<sequence length="756" mass="84067">MWGVTLQIFNQIRLKMQHSRNDTSLNRCKIECIQRAPGASCLYMRRFSSGIYQAKECSTMTMVNRRVAIPSHVLRYPVKRRATNDLVMGDSDHRHTGQMAVCVALRQPGDLTTEVRFCPRSVKRINRWHLQLEGFRKMSPPASPVATVPTVTTNLSSVTAMEGETVVLPADFSPDYTVFAQTWNKLVGGMRGVRTAVYMYASTTKTSMSLGPLKGRAILDSDGSLRIMAARKSDGGLYVLSSVLDVVGQEDHYVQLTILDGPSLNPNMTNCDRYGKALIGTYSVKKGTLENQYNSLDMVTRGANLPPVMLRQIAAGSSCHMFSLKVVPIVQITTKKPVVAKEDTSVILNCTVNYTSALTSPPYWESDQLQDVSPHILGNMESDDNYSPWLFLPKVSREQTGNYSCVAEHLMGKTSDSIYVGVIYPAKILKIVEDSSDDNNVVLHCIAEGNPAPRVAWYRGYSLKPMLTMTGTDTFQRLGLVLSKHNNRTSGQYRCQASNKLADDAKSVYVSIYQRAVTIVEAAESNGIIRVQEGSLFQVITTAGIAAASLCLLLVVLLAGFIFCRKRPGVYGQQEFEYIAAQREQEENIPMEQFENDTSLPATPDWEENDEHAEICPADLMNTPLPTQNGVTYQYRTFVARVIVPYYSHQPGFLSLKINDFVEVIDQTSSGWLYGSIGDRSGVFPATCVEPTGRTSANCRRNDRTKYVEKQGHQQASLVVRISRRSASDDVRALPWHTRSVEKTAEEESSDTEFCS</sequence>
<dbReference type="InterPro" id="IPR036179">
    <property type="entry name" value="Ig-like_dom_sf"/>
</dbReference>
<feature type="domain" description="Ig-like" evidence="11">
    <location>
        <begin position="425"/>
        <end position="511"/>
    </location>
</feature>
<dbReference type="SMART" id="SM00408">
    <property type="entry name" value="IGc2"/>
    <property type="match status" value="2"/>
</dbReference>
<evidence type="ECO:0000313" key="12">
    <source>
        <dbReference type="EMBL" id="EEN48652.1"/>
    </source>
</evidence>
<dbReference type="Gene3D" id="2.30.30.40">
    <property type="entry name" value="SH3 Domains"/>
    <property type="match status" value="1"/>
</dbReference>
<dbReference type="PROSITE" id="PS50835">
    <property type="entry name" value="IG_LIKE"/>
    <property type="match status" value="2"/>
</dbReference>
<keyword evidence="9" id="KW-0812">Transmembrane</keyword>
<feature type="transmembrane region" description="Helical" evidence="9">
    <location>
        <begin position="536"/>
        <end position="564"/>
    </location>
</feature>
<dbReference type="InterPro" id="IPR051427">
    <property type="entry name" value="Nectin/Nectin-like"/>
</dbReference>
<dbReference type="InterPro" id="IPR013783">
    <property type="entry name" value="Ig-like_fold"/>
</dbReference>
<dbReference type="InParanoid" id="C3ZFP4"/>
<dbReference type="InterPro" id="IPR036028">
    <property type="entry name" value="SH3-like_dom_sf"/>
</dbReference>
<dbReference type="InterPro" id="IPR007110">
    <property type="entry name" value="Ig-like_dom"/>
</dbReference>
<comment type="subcellular location">
    <subcellularLocation>
        <location evidence="1">Membrane</location>
    </subcellularLocation>
</comment>
<dbReference type="Pfam" id="PF13927">
    <property type="entry name" value="Ig_3"/>
    <property type="match status" value="1"/>
</dbReference>
<dbReference type="EMBL" id="GG666614">
    <property type="protein sequence ID" value="EEN48652.1"/>
    <property type="molecule type" value="Genomic_DNA"/>
</dbReference>
<evidence type="ECO:0008006" key="13">
    <source>
        <dbReference type="Google" id="ProtNLM"/>
    </source>
</evidence>
<keyword evidence="6" id="KW-1015">Disulfide bond</keyword>
<dbReference type="InterPro" id="IPR013106">
    <property type="entry name" value="Ig_V-set"/>
</dbReference>
<evidence type="ECO:0000256" key="7">
    <source>
        <dbReference type="ARBA" id="ARBA00023180"/>
    </source>
</evidence>
<proteinExistence type="predicted"/>
<reference evidence="12" key="1">
    <citation type="journal article" date="2008" name="Nature">
        <title>The amphioxus genome and the evolution of the chordate karyotype.</title>
        <authorList>
            <consortium name="US DOE Joint Genome Institute (JGI-PGF)"/>
            <person name="Putnam N.H."/>
            <person name="Butts T."/>
            <person name="Ferrier D.E.K."/>
            <person name="Furlong R.F."/>
            <person name="Hellsten U."/>
            <person name="Kawashima T."/>
            <person name="Robinson-Rechavi M."/>
            <person name="Shoguchi E."/>
            <person name="Terry A."/>
            <person name="Yu J.-K."/>
            <person name="Benito-Gutierrez E.L."/>
            <person name="Dubchak I."/>
            <person name="Garcia-Fernandez J."/>
            <person name="Gibson-Brown J.J."/>
            <person name="Grigoriev I.V."/>
            <person name="Horton A.C."/>
            <person name="de Jong P.J."/>
            <person name="Jurka J."/>
            <person name="Kapitonov V.V."/>
            <person name="Kohara Y."/>
            <person name="Kuroki Y."/>
            <person name="Lindquist E."/>
            <person name="Lucas S."/>
            <person name="Osoegawa K."/>
            <person name="Pennacchio L.A."/>
            <person name="Salamov A.A."/>
            <person name="Satou Y."/>
            <person name="Sauka-Spengler T."/>
            <person name="Schmutz J."/>
            <person name="Shin-I T."/>
            <person name="Toyoda A."/>
            <person name="Bronner-Fraser M."/>
            <person name="Fujiyama A."/>
            <person name="Holland L.Z."/>
            <person name="Holland P.W.H."/>
            <person name="Satoh N."/>
            <person name="Rokhsar D.S."/>
        </authorList>
    </citation>
    <scope>NUCLEOTIDE SEQUENCE [LARGE SCALE GENOMIC DNA]</scope>
    <source>
        <strain evidence="12">S238N-H82</strain>
        <tissue evidence="12">Testes</tissue>
    </source>
</reference>
<name>C3ZFP4_BRAFL</name>
<dbReference type="SMART" id="SM00409">
    <property type="entry name" value="IG"/>
    <property type="match status" value="3"/>
</dbReference>
<evidence type="ECO:0000256" key="8">
    <source>
        <dbReference type="PROSITE-ProRule" id="PRU00192"/>
    </source>
</evidence>
<evidence type="ECO:0000256" key="9">
    <source>
        <dbReference type="SAM" id="Phobius"/>
    </source>
</evidence>
<keyword evidence="4" id="KW-0677">Repeat</keyword>
<keyword evidence="5 9" id="KW-0472">Membrane</keyword>
<evidence type="ECO:0000256" key="2">
    <source>
        <dbReference type="ARBA" id="ARBA00022443"/>
    </source>
</evidence>
<evidence type="ECO:0000256" key="1">
    <source>
        <dbReference type="ARBA" id="ARBA00004370"/>
    </source>
</evidence>
<feature type="domain" description="SH3" evidence="10">
    <location>
        <begin position="635"/>
        <end position="694"/>
    </location>
</feature>
<evidence type="ECO:0000256" key="4">
    <source>
        <dbReference type="ARBA" id="ARBA00022737"/>
    </source>
</evidence>
<keyword evidence="9" id="KW-1133">Transmembrane helix</keyword>
<keyword evidence="2 8" id="KW-0728">SH3 domain</keyword>
<accession>C3ZFP4</accession>
<dbReference type="CDD" id="cd00174">
    <property type="entry name" value="SH3"/>
    <property type="match status" value="1"/>
</dbReference>
<dbReference type="InterPro" id="IPR001452">
    <property type="entry name" value="SH3_domain"/>
</dbReference>
<evidence type="ECO:0000259" key="11">
    <source>
        <dbReference type="PROSITE" id="PS50835"/>
    </source>
</evidence>
<keyword evidence="3" id="KW-0732">Signal</keyword>
<dbReference type="GO" id="GO:0016020">
    <property type="term" value="C:membrane"/>
    <property type="evidence" value="ECO:0007669"/>
    <property type="project" value="UniProtKB-SubCell"/>
</dbReference>
<dbReference type="SUPFAM" id="SSF50044">
    <property type="entry name" value="SH3-domain"/>
    <property type="match status" value="1"/>
</dbReference>
<dbReference type="AlphaFoldDB" id="C3ZFP4"/>
<feature type="domain" description="Ig-like" evidence="11">
    <location>
        <begin position="328"/>
        <end position="421"/>
    </location>
</feature>
<dbReference type="PANTHER" id="PTHR23277:SF108">
    <property type="entry name" value="FASCICLIN-3"/>
    <property type="match status" value="1"/>
</dbReference>
<dbReference type="SMART" id="SM00326">
    <property type="entry name" value="SH3"/>
    <property type="match status" value="1"/>
</dbReference>
<dbReference type="Pfam" id="PF14604">
    <property type="entry name" value="SH3_9"/>
    <property type="match status" value="1"/>
</dbReference>
<dbReference type="InterPro" id="IPR003598">
    <property type="entry name" value="Ig_sub2"/>
</dbReference>
<dbReference type="InterPro" id="IPR003599">
    <property type="entry name" value="Ig_sub"/>
</dbReference>
<protein>
    <recommendedName>
        <fullName evidence="13">SH3 domain-containing protein</fullName>
    </recommendedName>
</protein>
<dbReference type="PANTHER" id="PTHR23277">
    <property type="entry name" value="NECTIN-RELATED"/>
    <property type="match status" value="1"/>
</dbReference>
<evidence type="ECO:0000256" key="5">
    <source>
        <dbReference type="ARBA" id="ARBA00023136"/>
    </source>
</evidence>
<evidence type="ECO:0000256" key="6">
    <source>
        <dbReference type="ARBA" id="ARBA00023157"/>
    </source>
</evidence>
<keyword evidence="7" id="KW-0325">Glycoprotein</keyword>
<evidence type="ECO:0000256" key="3">
    <source>
        <dbReference type="ARBA" id="ARBA00022729"/>
    </source>
</evidence>
<dbReference type="Pfam" id="PF07686">
    <property type="entry name" value="V-set"/>
    <property type="match status" value="1"/>
</dbReference>
<dbReference type="Gene3D" id="2.60.40.10">
    <property type="entry name" value="Immunoglobulins"/>
    <property type="match status" value="3"/>
</dbReference>
<evidence type="ECO:0000259" key="10">
    <source>
        <dbReference type="PROSITE" id="PS50002"/>
    </source>
</evidence>
<organism>
    <name type="scientific">Branchiostoma floridae</name>
    <name type="common">Florida lancelet</name>
    <name type="synonym">Amphioxus</name>
    <dbReference type="NCBI Taxonomy" id="7739"/>
    <lineage>
        <taxon>Eukaryota</taxon>
        <taxon>Metazoa</taxon>
        <taxon>Chordata</taxon>
        <taxon>Cephalochordata</taxon>
        <taxon>Leptocardii</taxon>
        <taxon>Amphioxiformes</taxon>
        <taxon>Branchiostomatidae</taxon>
        <taxon>Branchiostoma</taxon>
    </lineage>
</organism>
<gene>
    <name evidence="12" type="ORF">BRAFLDRAFT_85110</name>
</gene>